<organism evidence="2 3">
    <name type="scientific">Caligus rogercresseyi</name>
    <name type="common">Sea louse</name>
    <dbReference type="NCBI Taxonomy" id="217165"/>
    <lineage>
        <taxon>Eukaryota</taxon>
        <taxon>Metazoa</taxon>
        <taxon>Ecdysozoa</taxon>
        <taxon>Arthropoda</taxon>
        <taxon>Crustacea</taxon>
        <taxon>Multicrustacea</taxon>
        <taxon>Hexanauplia</taxon>
        <taxon>Copepoda</taxon>
        <taxon>Siphonostomatoida</taxon>
        <taxon>Caligidae</taxon>
        <taxon>Caligus</taxon>
    </lineage>
</organism>
<dbReference type="Proteomes" id="UP000595437">
    <property type="component" value="Chromosome 4"/>
</dbReference>
<evidence type="ECO:0000256" key="1">
    <source>
        <dbReference type="SAM" id="MobiDB-lite"/>
    </source>
</evidence>
<sequence>NQETSSRVGPRSKAGRRHNSCCSENVPRRLFVRHGEESGYAGVVPSVVSRSCV</sequence>
<protein>
    <submittedName>
        <fullName evidence="2">Uncharacterized protein</fullName>
    </submittedName>
</protein>
<keyword evidence="3" id="KW-1185">Reference proteome</keyword>
<gene>
    <name evidence="2" type="ORF">FKW44_006390</name>
</gene>
<reference evidence="3" key="1">
    <citation type="submission" date="2021-01" db="EMBL/GenBank/DDBJ databases">
        <title>Caligus Genome Assembly.</title>
        <authorList>
            <person name="Gallardo-Escarate C."/>
        </authorList>
    </citation>
    <scope>NUCLEOTIDE SEQUENCE [LARGE SCALE GENOMIC DNA]</scope>
</reference>
<name>A0A7T8KDB0_CALRO</name>
<dbReference type="EMBL" id="CP045893">
    <property type="protein sequence ID" value="QQP53789.1"/>
    <property type="molecule type" value="Genomic_DNA"/>
</dbReference>
<feature type="non-terminal residue" evidence="2">
    <location>
        <position position="1"/>
    </location>
</feature>
<feature type="non-terminal residue" evidence="2">
    <location>
        <position position="53"/>
    </location>
</feature>
<evidence type="ECO:0000313" key="2">
    <source>
        <dbReference type="EMBL" id="QQP53789.1"/>
    </source>
</evidence>
<dbReference type="AlphaFoldDB" id="A0A7T8KDB0"/>
<accession>A0A7T8KDB0</accession>
<proteinExistence type="predicted"/>
<evidence type="ECO:0000313" key="3">
    <source>
        <dbReference type="Proteomes" id="UP000595437"/>
    </source>
</evidence>
<feature type="region of interest" description="Disordered" evidence="1">
    <location>
        <begin position="1"/>
        <end position="21"/>
    </location>
</feature>